<keyword evidence="2" id="KW-1185">Reference proteome</keyword>
<proteinExistence type="predicted"/>
<organism evidence="1 2">
    <name type="scientific">Portunus trituberculatus</name>
    <name type="common">Swimming crab</name>
    <name type="synonym">Neptunus trituberculatus</name>
    <dbReference type="NCBI Taxonomy" id="210409"/>
    <lineage>
        <taxon>Eukaryota</taxon>
        <taxon>Metazoa</taxon>
        <taxon>Ecdysozoa</taxon>
        <taxon>Arthropoda</taxon>
        <taxon>Crustacea</taxon>
        <taxon>Multicrustacea</taxon>
        <taxon>Malacostraca</taxon>
        <taxon>Eumalacostraca</taxon>
        <taxon>Eucarida</taxon>
        <taxon>Decapoda</taxon>
        <taxon>Pleocyemata</taxon>
        <taxon>Brachyura</taxon>
        <taxon>Eubrachyura</taxon>
        <taxon>Portunoidea</taxon>
        <taxon>Portunidae</taxon>
        <taxon>Portuninae</taxon>
        <taxon>Portunus</taxon>
    </lineage>
</organism>
<dbReference type="Proteomes" id="UP000324222">
    <property type="component" value="Unassembled WGS sequence"/>
</dbReference>
<dbReference type="AlphaFoldDB" id="A0A5B7G313"/>
<evidence type="ECO:0000313" key="2">
    <source>
        <dbReference type="Proteomes" id="UP000324222"/>
    </source>
</evidence>
<name>A0A5B7G313_PORTR</name>
<protein>
    <submittedName>
        <fullName evidence="1">Uncharacterized protein</fullName>
    </submittedName>
</protein>
<sequence length="162" mass="17859">MEVVGVASQDLVVAGPTRVLQSMWAEGDAAFTSRILFIPITRRPQPSFPAALTGEALGTVRSVENKVCGNKTAGRKAKNTYRQSWQLRPPLSYPSLALSLTLPWPVPLLSSLSSYMGKQHPSHTSHKHFLPHPTLPSRFPRLETATLCPFQRLIHLPAPPFT</sequence>
<dbReference type="EMBL" id="VSRR010010534">
    <property type="protein sequence ID" value="MPC51957.1"/>
    <property type="molecule type" value="Genomic_DNA"/>
</dbReference>
<comment type="caution">
    <text evidence="1">The sequence shown here is derived from an EMBL/GenBank/DDBJ whole genome shotgun (WGS) entry which is preliminary data.</text>
</comment>
<gene>
    <name evidence="1" type="ORF">E2C01_045815</name>
</gene>
<reference evidence="1 2" key="1">
    <citation type="submission" date="2019-05" db="EMBL/GenBank/DDBJ databases">
        <title>Another draft genome of Portunus trituberculatus and its Hox gene families provides insights of decapod evolution.</title>
        <authorList>
            <person name="Jeong J.-H."/>
            <person name="Song I."/>
            <person name="Kim S."/>
            <person name="Choi T."/>
            <person name="Kim D."/>
            <person name="Ryu S."/>
            <person name="Kim W."/>
        </authorList>
    </citation>
    <scope>NUCLEOTIDE SEQUENCE [LARGE SCALE GENOMIC DNA]</scope>
    <source>
        <tissue evidence="1">Muscle</tissue>
    </source>
</reference>
<evidence type="ECO:0000313" key="1">
    <source>
        <dbReference type="EMBL" id="MPC51957.1"/>
    </source>
</evidence>
<accession>A0A5B7G313</accession>